<dbReference type="Pfam" id="PF00885">
    <property type="entry name" value="DMRL_synthase"/>
    <property type="match status" value="1"/>
</dbReference>
<reference evidence="9" key="2">
    <citation type="submission" date="2020-09" db="EMBL/GenBank/DDBJ databases">
        <authorList>
            <person name="Sun Q."/>
            <person name="Kim S."/>
        </authorList>
    </citation>
    <scope>NUCLEOTIDE SEQUENCE</scope>
    <source>
        <strain evidence="9">KCTC 12870</strain>
    </source>
</reference>
<dbReference type="AlphaFoldDB" id="A0A8J3D8T6"/>
<dbReference type="Gene3D" id="3.40.50.960">
    <property type="entry name" value="Lumazine/riboflavin synthase"/>
    <property type="match status" value="1"/>
</dbReference>
<evidence type="ECO:0000256" key="5">
    <source>
        <dbReference type="ARBA" id="ARBA00022679"/>
    </source>
</evidence>
<sequence length="190" mass="21083">MSQHQAQFDDLDASDLYFSIIAARYNGELIDVLIKRAVTTLVEYGANIENIDITRVPGSNEIPYLAAMHGLTGQYEAIIGLGIIIKGGTAHDEVIAHSTANALHTAAMSTETPIINGIITANTEEQAKERVLGELDRGAEFARAAIEMARHKVEVIETLDQMEEDEFMEDFDDDDDDDDDNDLKRLFRKN</sequence>
<dbReference type="GO" id="GO:0000906">
    <property type="term" value="F:6,7-dimethyl-8-ribityllumazine synthase activity"/>
    <property type="evidence" value="ECO:0007669"/>
    <property type="project" value="UniProtKB-UniRule"/>
</dbReference>
<evidence type="ECO:0000256" key="3">
    <source>
        <dbReference type="ARBA" id="ARBA00012664"/>
    </source>
</evidence>
<comment type="catalytic activity">
    <reaction evidence="6 7">
        <text>(2S)-2-hydroxy-3-oxobutyl phosphate + 5-amino-6-(D-ribitylamino)uracil = 6,7-dimethyl-8-(1-D-ribityl)lumazine + phosphate + 2 H2O + H(+)</text>
        <dbReference type="Rhea" id="RHEA:26152"/>
        <dbReference type="ChEBI" id="CHEBI:15377"/>
        <dbReference type="ChEBI" id="CHEBI:15378"/>
        <dbReference type="ChEBI" id="CHEBI:15934"/>
        <dbReference type="ChEBI" id="CHEBI:43474"/>
        <dbReference type="ChEBI" id="CHEBI:58201"/>
        <dbReference type="ChEBI" id="CHEBI:58830"/>
        <dbReference type="EC" id="2.5.1.78"/>
    </reaction>
</comment>
<evidence type="ECO:0000256" key="1">
    <source>
        <dbReference type="ARBA" id="ARBA00004917"/>
    </source>
</evidence>
<dbReference type="GO" id="GO:0009231">
    <property type="term" value="P:riboflavin biosynthetic process"/>
    <property type="evidence" value="ECO:0007669"/>
    <property type="project" value="UniProtKB-UniRule"/>
</dbReference>
<dbReference type="EMBL" id="BMXG01000001">
    <property type="protein sequence ID" value="GHB90878.1"/>
    <property type="molecule type" value="Genomic_DNA"/>
</dbReference>
<evidence type="ECO:0000256" key="8">
    <source>
        <dbReference type="SAM" id="MobiDB-lite"/>
    </source>
</evidence>
<feature type="binding site" evidence="7">
    <location>
        <begin position="88"/>
        <end position="89"/>
    </location>
    <ligand>
        <name>(2S)-2-hydroxy-3-oxobutyl phosphate</name>
        <dbReference type="ChEBI" id="CHEBI:58830"/>
    </ligand>
</feature>
<evidence type="ECO:0000313" key="9">
    <source>
        <dbReference type="EMBL" id="GHB90878.1"/>
    </source>
</evidence>
<keyword evidence="5 7" id="KW-0808">Transferase</keyword>
<dbReference type="RefSeq" id="WP_189510972.1">
    <property type="nucleotide sequence ID" value="NZ_BMXG01000001.1"/>
</dbReference>
<comment type="pathway">
    <text evidence="1 7">Cofactor biosynthesis; riboflavin biosynthesis; riboflavin from 2-hydroxy-3-oxobutyl phosphate and 5-amino-6-(D-ribitylamino)uracil: step 1/2.</text>
</comment>
<dbReference type="PANTHER" id="PTHR21058:SF0">
    <property type="entry name" value="6,7-DIMETHYL-8-RIBITYLLUMAZINE SYNTHASE"/>
    <property type="match status" value="1"/>
</dbReference>
<dbReference type="GO" id="GO:0009349">
    <property type="term" value="C:riboflavin synthase complex"/>
    <property type="evidence" value="ECO:0007669"/>
    <property type="project" value="UniProtKB-UniRule"/>
</dbReference>
<dbReference type="InterPro" id="IPR036467">
    <property type="entry name" value="LS/RS_sf"/>
</dbReference>
<accession>A0A8J3D8T6</accession>
<dbReference type="SUPFAM" id="SSF52121">
    <property type="entry name" value="Lumazine synthase"/>
    <property type="match status" value="1"/>
</dbReference>
<evidence type="ECO:0000256" key="6">
    <source>
        <dbReference type="ARBA" id="ARBA00048785"/>
    </source>
</evidence>
<keyword evidence="10" id="KW-1185">Reference proteome</keyword>
<evidence type="ECO:0000256" key="2">
    <source>
        <dbReference type="ARBA" id="ARBA00007424"/>
    </source>
</evidence>
<feature type="active site" description="Proton donor" evidence="7">
    <location>
        <position position="91"/>
    </location>
</feature>
<reference evidence="9" key="1">
    <citation type="journal article" date="2014" name="Int. J. Syst. Evol. Microbiol.">
        <title>Complete genome sequence of Corynebacterium casei LMG S-19264T (=DSM 44701T), isolated from a smear-ripened cheese.</title>
        <authorList>
            <consortium name="US DOE Joint Genome Institute (JGI-PGF)"/>
            <person name="Walter F."/>
            <person name="Albersmeier A."/>
            <person name="Kalinowski J."/>
            <person name="Ruckert C."/>
        </authorList>
    </citation>
    <scope>NUCLEOTIDE SEQUENCE</scope>
    <source>
        <strain evidence="9">KCTC 12870</strain>
    </source>
</reference>
<evidence type="ECO:0000256" key="7">
    <source>
        <dbReference type="HAMAP-Rule" id="MF_00178"/>
    </source>
</evidence>
<feature type="region of interest" description="Disordered" evidence="8">
    <location>
        <begin position="165"/>
        <end position="190"/>
    </location>
</feature>
<dbReference type="GO" id="GO:0005829">
    <property type="term" value="C:cytosol"/>
    <property type="evidence" value="ECO:0007669"/>
    <property type="project" value="TreeGrafter"/>
</dbReference>
<evidence type="ECO:0000313" key="10">
    <source>
        <dbReference type="Proteomes" id="UP000642829"/>
    </source>
</evidence>
<dbReference type="InterPro" id="IPR034964">
    <property type="entry name" value="LS"/>
</dbReference>
<dbReference type="UniPathway" id="UPA00275">
    <property type="reaction ID" value="UER00404"/>
</dbReference>
<dbReference type="Proteomes" id="UP000642829">
    <property type="component" value="Unassembled WGS sequence"/>
</dbReference>
<dbReference type="InterPro" id="IPR002180">
    <property type="entry name" value="LS/RS"/>
</dbReference>
<protein>
    <recommendedName>
        <fullName evidence="3 7">6,7-dimethyl-8-ribityllumazine synthase</fullName>
        <shortName evidence="7">DMRL synthase</shortName>
        <shortName evidence="7">LS</shortName>
        <shortName evidence="7">Lumazine synthase</shortName>
        <ecNumber evidence="3 7">2.5.1.78</ecNumber>
    </recommendedName>
</protein>
<proteinExistence type="inferred from homology"/>
<keyword evidence="4 7" id="KW-0686">Riboflavin biosynthesis</keyword>
<feature type="binding site" evidence="7">
    <location>
        <position position="116"/>
    </location>
    <ligand>
        <name>5-amino-6-(D-ribitylamino)uracil</name>
        <dbReference type="ChEBI" id="CHEBI:15934"/>
    </ligand>
</feature>
<name>A0A8J3D8T6_9BACT</name>
<dbReference type="NCBIfam" id="TIGR00114">
    <property type="entry name" value="lumazine-synth"/>
    <property type="match status" value="1"/>
</dbReference>
<organism evidence="9 10">
    <name type="scientific">Cerasicoccus arenae</name>
    <dbReference type="NCBI Taxonomy" id="424488"/>
    <lineage>
        <taxon>Bacteria</taxon>
        <taxon>Pseudomonadati</taxon>
        <taxon>Verrucomicrobiota</taxon>
        <taxon>Opitutia</taxon>
        <taxon>Puniceicoccales</taxon>
        <taxon>Cerasicoccaceae</taxon>
        <taxon>Cerasicoccus</taxon>
    </lineage>
</organism>
<dbReference type="HAMAP" id="MF_00178">
    <property type="entry name" value="Lumazine_synth"/>
    <property type="match status" value="1"/>
</dbReference>
<feature type="binding site" evidence="7">
    <location>
        <position position="25"/>
    </location>
    <ligand>
        <name>5-amino-6-(D-ribitylamino)uracil</name>
        <dbReference type="ChEBI" id="CHEBI:15934"/>
    </ligand>
</feature>
<feature type="binding site" evidence="7">
    <location>
        <position position="130"/>
    </location>
    <ligand>
        <name>(2S)-2-hydroxy-3-oxobutyl phosphate</name>
        <dbReference type="ChEBI" id="CHEBI:58830"/>
    </ligand>
</feature>
<feature type="binding site" evidence="7">
    <location>
        <begin position="83"/>
        <end position="85"/>
    </location>
    <ligand>
        <name>5-amino-6-(D-ribitylamino)uracil</name>
        <dbReference type="ChEBI" id="CHEBI:15934"/>
    </ligand>
</feature>
<comment type="function">
    <text evidence="7">Catalyzes the formation of 6,7-dimethyl-8-ribityllumazine by condensation of 5-amino-6-(D-ribitylamino)uracil with 3,4-dihydroxy-2-butanone 4-phosphate. This is the penultimate step in the biosynthesis of riboflavin.</text>
</comment>
<evidence type="ECO:0000256" key="4">
    <source>
        <dbReference type="ARBA" id="ARBA00022619"/>
    </source>
</evidence>
<gene>
    <name evidence="7" type="primary">ribH</name>
    <name evidence="9" type="ORF">GCM10007047_02150</name>
</gene>
<dbReference type="PANTHER" id="PTHR21058">
    <property type="entry name" value="6,7-DIMETHYL-8-RIBITYLLUMAZINE SYNTHASE DMRL SYNTHASE LUMAZINE SYNTHASE"/>
    <property type="match status" value="1"/>
</dbReference>
<comment type="similarity">
    <text evidence="2 7">Belongs to the DMRL synthase family.</text>
</comment>
<dbReference type="EC" id="2.5.1.78" evidence="3 7"/>
<feature type="binding site" evidence="7">
    <location>
        <begin position="59"/>
        <end position="61"/>
    </location>
    <ligand>
        <name>5-amino-6-(D-ribitylamino)uracil</name>
        <dbReference type="ChEBI" id="CHEBI:15934"/>
    </ligand>
</feature>
<comment type="caution">
    <text evidence="9">The sequence shown here is derived from an EMBL/GenBank/DDBJ whole genome shotgun (WGS) entry which is preliminary data.</text>
</comment>
<feature type="compositionally biased region" description="Acidic residues" evidence="8">
    <location>
        <begin position="165"/>
        <end position="181"/>
    </location>
</feature>